<feature type="non-terminal residue" evidence="2">
    <location>
        <position position="1"/>
    </location>
</feature>
<keyword evidence="1" id="KW-0812">Transmembrane</keyword>
<protein>
    <submittedName>
        <fullName evidence="2">Uncharacterized protein</fullName>
    </submittedName>
</protein>
<keyword evidence="1" id="KW-1133">Transmembrane helix</keyword>
<organism evidence="2 3">
    <name type="scientific">Lentinula lateritia</name>
    <dbReference type="NCBI Taxonomy" id="40482"/>
    <lineage>
        <taxon>Eukaryota</taxon>
        <taxon>Fungi</taxon>
        <taxon>Dikarya</taxon>
        <taxon>Basidiomycota</taxon>
        <taxon>Agaricomycotina</taxon>
        <taxon>Agaricomycetes</taxon>
        <taxon>Agaricomycetidae</taxon>
        <taxon>Agaricales</taxon>
        <taxon>Marasmiineae</taxon>
        <taxon>Omphalotaceae</taxon>
        <taxon>Lentinula</taxon>
    </lineage>
</organism>
<evidence type="ECO:0000256" key="1">
    <source>
        <dbReference type="SAM" id="Phobius"/>
    </source>
</evidence>
<dbReference type="EMBL" id="JANVFT010000088">
    <property type="protein sequence ID" value="KAJ4471197.1"/>
    <property type="molecule type" value="Genomic_DNA"/>
</dbReference>
<accession>A0ABQ8V2S8</accession>
<comment type="caution">
    <text evidence="2">The sequence shown here is derived from an EMBL/GenBank/DDBJ whole genome shotgun (WGS) entry which is preliminary data.</text>
</comment>
<evidence type="ECO:0000313" key="2">
    <source>
        <dbReference type="EMBL" id="KAJ4471197.1"/>
    </source>
</evidence>
<sequence>ITIELSLLTHCFTYVLLMFTTNPGRWALLGRRVVYSYISCSYLLYFLSFDLVYSTWFSPELCLFPLSPRHHNAG</sequence>
<gene>
    <name evidence="2" type="ORF">C8R41DRAFT_851119</name>
</gene>
<reference evidence="2" key="1">
    <citation type="submission" date="2022-08" db="EMBL/GenBank/DDBJ databases">
        <title>A Global Phylogenomic Analysis of the Shiitake Genus Lentinula.</title>
        <authorList>
            <consortium name="DOE Joint Genome Institute"/>
            <person name="Sierra-Patev S."/>
            <person name="Min B."/>
            <person name="Naranjo-Ortiz M."/>
            <person name="Looney B."/>
            <person name="Konkel Z."/>
            <person name="Slot J.C."/>
            <person name="Sakamoto Y."/>
            <person name="Steenwyk J.L."/>
            <person name="Rokas A."/>
            <person name="Carro J."/>
            <person name="Camarero S."/>
            <person name="Ferreira P."/>
            <person name="Molpeceres G."/>
            <person name="Ruiz-Duenas F.J."/>
            <person name="Serrano A."/>
            <person name="Henrissat B."/>
            <person name="Drula E."/>
            <person name="Hughes K.W."/>
            <person name="Mata J.L."/>
            <person name="Ishikawa N.K."/>
            <person name="Vargas-Isla R."/>
            <person name="Ushijima S."/>
            <person name="Smith C.A."/>
            <person name="Ahrendt S."/>
            <person name="Andreopoulos W."/>
            <person name="He G."/>
            <person name="Labutti K."/>
            <person name="Lipzen A."/>
            <person name="Ng V."/>
            <person name="Riley R."/>
            <person name="Sandor L."/>
            <person name="Barry K."/>
            <person name="Martinez A.T."/>
            <person name="Xiao Y."/>
            <person name="Gibbons J.G."/>
            <person name="Terashima K."/>
            <person name="Grigoriev I.V."/>
            <person name="Hibbett D.S."/>
        </authorList>
    </citation>
    <scope>NUCLEOTIDE SEQUENCE</scope>
    <source>
        <strain evidence="2">RHP3577 ss4</strain>
    </source>
</reference>
<evidence type="ECO:0000313" key="3">
    <source>
        <dbReference type="Proteomes" id="UP001150217"/>
    </source>
</evidence>
<keyword evidence="3" id="KW-1185">Reference proteome</keyword>
<proteinExistence type="predicted"/>
<keyword evidence="1" id="KW-0472">Membrane</keyword>
<feature type="non-terminal residue" evidence="2">
    <location>
        <position position="74"/>
    </location>
</feature>
<dbReference type="Proteomes" id="UP001150217">
    <property type="component" value="Unassembled WGS sequence"/>
</dbReference>
<feature type="transmembrane region" description="Helical" evidence="1">
    <location>
        <begin position="34"/>
        <end position="56"/>
    </location>
</feature>
<name>A0ABQ8V2S8_9AGAR</name>